<evidence type="ECO:0000256" key="6">
    <source>
        <dbReference type="ARBA" id="ARBA00023316"/>
    </source>
</evidence>
<evidence type="ECO:0000256" key="2">
    <source>
        <dbReference type="ARBA" id="ARBA00022692"/>
    </source>
</evidence>
<keyword evidence="5 7" id="KW-0456">Lyase</keyword>
<evidence type="ECO:0000256" key="7">
    <source>
        <dbReference type="HAMAP-Rule" id="MF_02065"/>
    </source>
</evidence>
<name>A0A1F6D7G7_9BACT</name>
<dbReference type="GO" id="GO:0071555">
    <property type="term" value="P:cell wall organization"/>
    <property type="evidence" value="ECO:0007669"/>
    <property type="project" value="UniProtKB-KW"/>
</dbReference>
<evidence type="ECO:0000313" key="8">
    <source>
        <dbReference type="EMBL" id="OGG57378.1"/>
    </source>
</evidence>
<comment type="subcellular location">
    <subcellularLocation>
        <location evidence="7">Cell membrane</location>
        <topology evidence="7">Single-pass membrane protein</topology>
    </subcellularLocation>
</comment>
<evidence type="ECO:0000256" key="3">
    <source>
        <dbReference type="ARBA" id="ARBA00022989"/>
    </source>
</evidence>
<keyword evidence="3 7" id="KW-1133">Transmembrane helix</keyword>
<dbReference type="InterPro" id="IPR003770">
    <property type="entry name" value="MLTG-like"/>
</dbReference>
<evidence type="ECO:0000256" key="4">
    <source>
        <dbReference type="ARBA" id="ARBA00023136"/>
    </source>
</evidence>
<comment type="catalytic activity">
    <reaction evidence="7">
        <text>a peptidoglycan chain = a peptidoglycan chain with N-acetyl-1,6-anhydromuramyl-[peptide] at the reducing end + a peptidoglycan chain with N-acetylglucosamine at the non-reducing end.</text>
        <dbReference type="EC" id="4.2.2.29"/>
    </reaction>
</comment>
<dbReference type="GO" id="GO:0009252">
    <property type="term" value="P:peptidoglycan biosynthetic process"/>
    <property type="evidence" value="ECO:0007669"/>
    <property type="project" value="UniProtKB-UniRule"/>
</dbReference>
<comment type="function">
    <text evidence="7">Functions as a peptidoglycan terminase that cleaves nascent peptidoglycan strands endolytically to terminate their elongation.</text>
</comment>
<dbReference type="PANTHER" id="PTHR30518:SF2">
    <property type="entry name" value="ENDOLYTIC MUREIN TRANSGLYCOSYLASE"/>
    <property type="match status" value="1"/>
</dbReference>
<evidence type="ECO:0000256" key="1">
    <source>
        <dbReference type="ARBA" id="ARBA00022475"/>
    </source>
</evidence>
<dbReference type="Pfam" id="PF02618">
    <property type="entry name" value="YceG"/>
    <property type="match status" value="1"/>
</dbReference>
<protein>
    <recommendedName>
        <fullName evidence="7">Endolytic murein transglycosylase</fullName>
        <ecNumber evidence="7">4.2.2.29</ecNumber>
    </recommendedName>
    <alternativeName>
        <fullName evidence="7">Peptidoglycan lytic transglycosylase</fullName>
    </alternativeName>
    <alternativeName>
        <fullName evidence="7">Peptidoglycan polymerization terminase</fullName>
    </alternativeName>
</protein>
<dbReference type="Proteomes" id="UP000177958">
    <property type="component" value="Unassembled WGS sequence"/>
</dbReference>
<dbReference type="GO" id="GO:0005886">
    <property type="term" value="C:plasma membrane"/>
    <property type="evidence" value="ECO:0007669"/>
    <property type="project" value="UniProtKB-SubCell"/>
</dbReference>
<proteinExistence type="inferred from homology"/>
<keyword evidence="6 7" id="KW-0961">Cell wall biogenesis/degradation</keyword>
<dbReference type="NCBIfam" id="TIGR00247">
    <property type="entry name" value="endolytic transglycosylase MltG"/>
    <property type="match status" value="1"/>
</dbReference>
<comment type="caution">
    <text evidence="8">The sequence shown here is derived from an EMBL/GenBank/DDBJ whole genome shotgun (WGS) entry which is preliminary data.</text>
</comment>
<evidence type="ECO:0000313" key="9">
    <source>
        <dbReference type="Proteomes" id="UP000177958"/>
    </source>
</evidence>
<dbReference type="Gene3D" id="3.30.1490.480">
    <property type="entry name" value="Endolytic murein transglycosylase"/>
    <property type="match status" value="1"/>
</dbReference>
<keyword evidence="2 7" id="KW-0812">Transmembrane</keyword>
<dbReference type="AlphaFoldDB" id="A0A1F6D7G7"/>
<keyword evidence="4 7" id="KW-0472">Membrane</keyword>
<feature type="site" description="Important for catalytic activity" evidence="7">
    <location>
        <position position="230"/>
    </location>
</feature>
<feature type="transmembrane region" description="Helical" evidence="7">
    <location>
        <begin position="35"/>
        <end position="52"/>
    </location>
</feature>
<accession>A0A1F6D7G7</accession>
<dbReference type="PANTHER" id="PTHR30518">
    <property type="entry name" value="ENDOLYTIC MUREIN TRANSGLYCOSYLASE"/>
    <property type="match status" value="1"/>
</dbReference>
<organism evidence="8 9">
    <name type="scientific">Candidatus Kaiserbacteria bacterium RIFCSPHIGHO2_01_FULL_55_17</name>
    <dbReference type="NCBI Taxonomy" id="1798484"/>
    <lineage>
        <taxon>Bacteria</taxon>
        <taxon>Candidatus Kaiseribacteriota</taxon>
    </lineage>
</organism>
<dbReference type="EC" id="4.2.2.29" evidence="7"/>
<keyword evidence="1 7" id="KW-1003">Cell membrane</keyword>
<gene>
    <name evidence="7" type="primary">mltG</name>
    <name evidence="8" type="ORF">A2853_02575</name>
</gene>
<dbReference type="EMBL" id="MFKX01000029">
    <property type="protein sequence ID" value="OGG57378.1"/>
    <property type="molecule type" value="Genomic_DNA"/>
</dbReference>
<reference evidence="8 9" key="1">
    <citation type="journal article" date="2016" name="Nat. Commun.">
        <title>Thousands of microbial genomes shed light on interconnected biogeochemical processes in an aquifer system.</title>
        <authorList>
            <person name="Anantharaman K."/>
            <person name="Brown C.T."/>
            <person name="Hug L.A."/>
            <person name="Sharon I."/>
            <person name="Castelle C.J."/>
            <person name="Probst A.J."/>
            <person name="Thomas B.C."/>
            <person name="Singh A."/>
            <person name="Wilkins M.J."/>
            <person name="Karaoz U."/>
            <person name="Brodie E.L."/>
            <person name="Williams K.H."/>
            <person name="Hubbard S.S."/>
            <person name="Banfield J.F."/>
        </authorList>
    </citation>
    <scope>NUCLEOTIDE SEQUENCE [LARGE SCALE GENOMIC DNA]</scope>
</reference>
<dbReference type="HAMAP" id="MF_02065">
    <property type="entry name" value="MltG"/>
    <property type="match status" value="1"/>
</dbReference>
<sequence>MDPYQKKLERFFDRGSHWLADLSERWRMHTNRRTILVLIFGGTTLITLYIGVVQPPDSFPTDTLVTIPSGATLSETAESFRALGVIRSSLALKAILTAVGRQDDVHAGDYLFKEPKNLFIVARAIAIGAYGLEPTRIRVPEGATTKEMAALFGSQLQRFDEEHFLEIAQPQEGYLFPDTYFFLPNATEELVVSTMRQNFDAHLKLIAEDIISFGKSLGEVVVMASLLEREAQDSEDRRKIAGVLWNRLKRDMLLQVDAAFLYTLGKGSFDLTTKDLKSDDPYNTYVHKGLPPGAIGSPSLDSLLAAVTPVEHKYLYYLADHDNVTHYAKTYEEHLANKRKYLGS</sequence>
<dbReference type="GO" id="GO:0008932">
    <property type="term" value="F:lytic endotransglycosylase activity"/>
    <property type="evidence" value="ECO:0007669"/>
    <property type="project" value="UniProtKB-UniRule"/>
</dbReference>
<evidence type="ECO:0000256" key="5">
    <source>
        <dbReference type="ARBA" id="ARBA00023239"/>
    </source>
</evidence>
<comment type="similarity">
    <text evidence="7">Belongs to the transglycosylase MltG family.</text>
</comment>